<dbReference type="CDD" id="cd01392">
    <property type="entry name" value="HTH_LacI"/>
    <property type="match status" value="1"/>
</dbReference>
<sequence length="346" mass="38337">MSTIKDVAKLAEVSPSTVSIVLNSAESDRRISPSTRKRVLKAVQKLDYRPSITARRLRMEEPSIPTIALFWPLDSRGSVAGELLACIHRAFTCSYFDCELITCSFENDRLKDLAALKNSRFDGAIIGSTSEADMMYLKESPPRAPVVLYNRELENYHSVVGDNVMAGKMAAELLHRRDHKRVGVYTFTSPPPATKLRCTSFMRRCDELGIQAEIICRETSFAQFDEVIAATEQMIKSGNVPKAIVLANDSTSFSVVSCLMRAGYRIPEDVEILCTVPATGKIGRNLRPSITQIVFPLEDMLTDCVNILIHAISHHITVPINKIYAPQIVYGDSMPEPDGIVQKNGG</sequence>
<dbReference type="InterPro" id="IPR028082">
    <property type="entry name" value="Peripla_BP_I"/>
</dbReference>
<organism evidence="5">
    <name type="scientific">bioreactor metagenome</name>
    <dbReference type="NCBI Taxonomy" id="1076179"/>
    <lineage>
        <taxon>unclassified sequences</taxon>
        <taxon>metagenomes</taxon>
        <taxon>ecological metagenomes</taxon>
    </lineage>
</organism>
<accession>A0A644YF45</accession>
<evidence type="ECO:0000313" key="5">
    <source>
        <dbReference type="EMBL" id="MPM26531.1"/>
    </source>
</evidence>
<evidence type="ECO:0000259" key="4">
    <source>
        <dbReference type="PROSITE" id="PS50932"/>
    </source>
</evidence>
<dbReference type="Pfam" id="PF00356">
    <property type="entry name" value="LacI"/>
    <property type="match status" value="1"/>
</dbReference>
<dbReference type="EMBL" id="VSSQ01004757">
    <property type="protein sequence ID" value="MPM26531.1"/>
    <property type="molecule type" value="Genomic_DNA"/>
</dbReference>
<dbReference type="SUPFAM" id="SSF47413">
    <property type="entry name" value="lambda repressor-like DNA-binding domains"/>
    <property type="match status" value="1"/>
</dbReference>
<protein>
    <submittedName>
        <fullName evidence="5">Ribose operon repressor</fullName>
    </submittedName>
</protein>
<proteinExistence type="predicted"/>
<feature type="domain" description="HTH lacI-type" evidence="4">
    <location>
        <begin position="2"/>
        <end position="59"/>
    </location>
</feature>
<dbReference type="Gene3D" id="1.10.260.40">
    <property type="entry name" value="lambda repressor-like DNA-binding domains"/>
    <property type="match status" value="1"/>
</dbReference>
<evidence type="ECO:0000256" key="1">
    <source>
        <dbReference type="ARBA" id="ARBA00023015"/>
    </source>
</evidence>
<dbReference type="PANTHER" id="PTHR30146:SF109">
    <property type="entry name" value="HTH-TYPE TRANSCRIPTIONAL REGULATOR GALS"/>
    <property type="match status" value="1"/>
</dbReference>
<keyword evidence="3" id="KW-0804">Transcription</keyword>
<dbReference type="Pfam" id="PF13377">
    <property type="entry name" value="Peripla_BP_3"/>
    <property type="match status" value="1"/>
</dbReference>
<dbReference type="PROSITE" id="PS00356">
    <property type="entry name" value="HTH_LACI_1"/>
    <property type="match status" value="1"/>
</dbReference>
<evidence type="ECO:0000256" key="3">
    <source>
        <dbReference type="ARBA" id="ARBA00023163"/>
    </source>
</evidence>
<reference evidence="5" key="1">
    <citation type="submission" date="2019-08" db="EMBL/GenBank/DDBJ databases">
        <authorList>
            <person name="Kucharzyk K."/>
            <person name="Murdoch R.W."/>
            <person name="Higgins S."/>
            <person name="Loffler F."/>
        </authorList>
    </citation>
    <scope>NUCLEOTIDE SEQUENCE</scope>
</reference>
<dbReference type="PROSITE" id="PS50932">
    <property type="entry name" value="HTH_LACI_2"/>
    <property type="match status" value="1"/>
</dbReference>
<dbReference type="PANTHER" id="PTHR30146">
    <property type="entry name" value="LACI-RELATED TRANSCRIPTIONAL REPRESSOR"/>
    <property type="match status" value="1"/>
</dbReference>
<name>A0A644YF45_9ZZZZ</name>
<keyword evidence="2" id="KW-0238">DNA-binding</keyword>
<dbReference type="InterPro" id="IPR000843">
    <property type="entry name" value="HTH_LacI"/>
</dbReference>
<dbReference type="GO" id="GO:0003700">
    <property type="term" value="F:DNA-binding transcription factor activity"/>
    <property type="evidence" value="ECO:0007669"/>
    <property type="project" value="TreeGrafter"/>
</dbReference>
<dbReference type="InterPro" id="IPR046335">
    <property type="entry name" value="LacI/GalR-like_sensor"/>
</dbReference>
<keyword evidence="1" id="KW-0805">Transcription regulation</keyword>
<gene>
    <name evidence="5" type="primary">rbsR_8</name>
    <name evidence="5" type="ORF">SDC9_73035</name>
</gene>
<evidence type="ECO:0000256" key="2">
    <source>
        <dbReference type="ARBA" id="ARBA00023125"/>
    </source>
</evidence>
<dbReference type="AlphaFoldDB" id="A0A644YF45"/>
<dbReference type="InterPro" id="IPR010982">
    <property type="entry name" value="Lambda_DNA-bd_dom_sf"/>
</dbReference>
<dbReference type="SUPFAM" id="SSF53822">
    <property type="entry name" value="Periplasmic binding protein-like I"/>
    <property type="match status" value="1"/>
</dbReference>
<dbReference type="Gene3D" id="3.40.50.2300">
    <property type="match status" value="2"/>
</dbReference>
<dbReference type="SMART" id="SM00354">
    <property type="entry name" value="HTH_LACI"/>
    <property type="match status" value="1"/>
</dbReference>
<dbReference type="GO" id="GO:0000976">
    <property type="term" value="F:transcription cis-regulatory region binding"/>
    <property type="evidence" value="ECO:0007669"/>
    <property type="project" value="TreeGrafter"/>
</dbReference>
<comment type="caution">
    <text evidence="5">The sequence shown here is derived from an EMBL/GenBank/DDBJ whole genome shotgun (WGS) entry which is preliminary data.</text>
</comment>